<protein>
    <submittedName>
        <fullName evidence="1">Uncharacterized protein</fullName>
    </submittedName>
</protein>
<keyword evidence="2" id="KW-1185">Reference proteome</keyword>
<comment type="caution">
    <text evidence="1">The sequence shown here is derived from an EMBL/GenBank/DDBJ whole genome shotgun (WGS) entry which is preliminary data.</text>
</comment>
<dbReference type="Proteomes" id="UP001529272">
    <property type="component" value="Unassembled WGS sequence"/>
</dbReference>
<organism evidence="1 2">
    <name type="scientific">Mycobacterium intracellulare subsp. chimaera</name>
    <dbReference type="NCBI Taxonomy" id="222805"/>
    <lineage>
        <taxon>Bacteria</taxon>
        <taxon>Bacillati</taxon>
        <taxon>Actinomycetota</taxon>
        <taxon>Actinomycetes</taxon>
        <taxon>Mycobacteriales</taxon>
        <taxon>Mycobacteriaceae</taxon>
        <taxon>Mycobacterium</taxon>
        <taxon>Mycobacterium avium complex (MAC)</taxon>
    </lineage>
</organism>
<evidence type="ECO:0000313" key="2">
    <source>
        <dbReference type="Proteomes" id="UP001529272"/>
    </source>
</evidence>
<dbReference type="EMBL" id="JASZZX010000033">
    <property type="protein sequence ID" value="MDM3929238.1"/>
    <property type="molecule type" value="Genomic_DNA"/>
</dbReference>
<accession>A0ABT7P8A0</accession>
<dbReference type="RefSeq" id="WP_069954142.1">
    <property type="nucleotide sequence ID" value="NZ_CP012886.2"/>
</dbReference>
<sequence>MPNDPGGVVVRVALLDAFHYGDDAVLVAMDPAGLDKLTSALHEALTRQVSRRNFGGRAHTLQCHAGSNDIYLRDNHDDQVLWRLNPTTMGEMIVKLDGMKGHGLCHNYVDITTPASTLVLSIDEYLVPNAVVHTSPFGYF</sequence>
<evidence type="ECO:0000313" key="1">
    <source>
        <dbReference type="EMBL" id="MDM3929238.1"/>
    </source>
</evidence>
<name>A0ABT7P8A0_MYCIT</name>
<proteinExistence type="predicted"/>
<reference evidence="1 2" key="1">
    <citation type="submission" date="2023-06" db="EMBL/GenBank/DDBJ databases">
        <title>Itaconate inhibition of nontuberculous mycobacteria.</title>
        <authorList>
            <person name="Breen P."/>
            <person name="Zimbric M."/>
            <person name="Caverly L."/>
        </authorList>
    </citation>
    <scope>NUCLEOTIDE SEQUENCE [LARGE SCALE GENOMIC DNA]</scope>
    <source>
        <strain evidence="1 2">FLAC1071</strain>
    </source>
</reference>
<reference evidence="2" key="2">
    <citation type="submission" date="2023-06" db="EMBL/GenBank/DDBJ databases">
        <title>Itaconate inhibition of nontuberculous mycobacteria.</title>
        <authorList>
            <person name="Spilker T."/>
        </authorList>
    </citation>
    <scope>NUCLEOTIDE SEQUENCE [LARGE SCALE GENOMIC DNA]</scope>
    <source>
        <strain evidence="2">FLAC1071</strain>
    </source>
</reference>
<gene>
    <name evidence="1" type="ORF">QRB35_24960</name>
</gene>